<evidence type="ECO:0000259" key="1">
    <source>
        <dbReference type="PROSITE" id="PS51724"/>
    </source>
</evidence>
<dbReference type="GO" id="GO:0042834">
    <property type="term" value="F:peptidoglycan binding"/>
    <property type="evidence" value="ECO:0007669"/>
    <property type="project" value="InterPro"/>
</dbReference>
<organism evidence="2">
    <name type="scientific">hydrothermal vent metagenome</name>
    <dbReference type="NCBI Taxonomy" id="652676"/>
    <lineage>
        <taxon>unclassified sequences</taxon>
        <taxon>metagenomes</taxon>
        <taxon>ecological metagenomes</taxon>
    </lineage>
</organism>
<dbReference type="InterPro" id="IPR036680">
    <property type="entry name" value="SPOR-like_sf"/>
</dbReference>
<accession>A0A3B1B2T4</accession>
<dbReference type="InterPro" id="IPR007730">
    <property type="entry name" value="SPOR-like_dom"/>
</dbReference>
<evidence type="ECO:0000313" key="2">
    <source>
        <dbReference type="EMBL" id="VAX04610.1"/>
    </source>
</evidence>
<name>A0A3B1B2T4_9ZZZZ</name>
<dbReference type="AlphaFoldDB" id="A0A3B1B2T4"/>
<dbReference type="Pfam" id="PF05036">
    <property type="entry name" value="SPOR"/>
    <property type="match status" value="1"/>
</dbReference>
<dbReference type="Gene3D" id="3.30.70.1070">
    <property type="entry name" value="Sporulation related repeat"/>
    <property type="match status" value="1"/>
</dbReference>
<proteinExistence type="predicted"/>
<gene>
    <name evidence="2" type="ORF">MNBD_ALPHA03-999</name>
</gene>
<feature type="domain" description="SPOR" evidence="1">
    <location>
        <begin position="26"/>
        <end position="111"/>
    </location>
</feature>
<sequence length="111" mass="11759">NDQGESLVVKPETVAETVAAIAPSVKGGADGFLVQLGAFSKKETAEQLWKNLKNDNAALLSGLSPDVMMIDLGKKGVLYRLRGGLVTSREQADNICAGLKTKKQACIVMVK</sequence>
<dbReference type="PROSITE" id="PS51724">
    <property type="entry name" value="SPOR"/>
    <property type="match status" value="1"/>
</dbReference>
<reference evidence="2" key="1">
    <citation type="submission" date="2018-06" db="EMBL/GenBank/DDBJ databases">
        <authorList>
            <person name="Zhirakovskaya E."/>
        </authorList>
    </citation>
    <scope>NUCLEOTIDE SEQUENCE</scope>
</reference>
<protein>
    <recommendedName>
        <fullName evidence="1">SPOR domain-containing protein</fullName>
    </recommendedName>
</protein>
<dbReference type="SUPFAM" id="SSF110997">
    <property type="entry name" value="Sporulation related repeat"/>
    <property type="match status" value="1"/>
</dbReference>
<dbReference type="EMBL" id="UOFW01000098">
    <property type="protein sequence ID" value="VAX04610.1"/>
    <property type="molecule type" value="Genomic_DNA"/>
</dbReference>
<feature type="non-terminal residue" evidence="2">
    <location>
        <position position="1"/>
    </location>
</feature>